<dbReference type="InterPro" id="IPR007484">
    <property type="entry name" value="Peptidase_M28"/>
</dbReference>
<dbReference type="PANTHER" id="PTHR12147:SF26">
    <property type="entry name" value="PEPTIDASE M28 DOMAIN-CONTAINING PROTEIN"/>
    <property type="match status" value="1"/>
</dbReference>
<dbReference type="EMBL" id="JACJIP010000022">
    <property type="protein sequence ID" value="MBA9086799.1"/>
    <property type="molecule type" value="Genomic_DNA"/>
</dbReference>
<keyword evidence="3" id="KW-1185">Reference proteome</keyword>
<dbReference type="Proteomes" id="UP000567067">
    <property type="component" value="Unassembled WGS sequence"/>
</dbReference>
<comment type="caution">
    <text evidence="2">The sequence shown here is derived from an EMBL/GenBank/DDBJ whole genome shotgun (WGS) entry which is preliminary data.</text>
</comment>
<evidence type="ECO:0000259" key="1">
    <source>
        <dbReference type="Pfam" id="PF04389"/>
    </source>
</evidence>
<dbReference type="EC" id="3.4.11.10" evidence="2"/>
<organism evidence="2 3">
    <name type="scientific">Fontibacillus solani</name>
    <dbReference type="NCBI Taxonomy" id="1572857"/>
    <lineage>
        <taxon>Bacteria</taxon>
        <taxon>Bacillati</taxon>
        <taxon>Bacillota</taxon>
        <taxon>Bacilli</taxon>
        <taxon>Bacillales</taxon>
        <taxon>Paenibacillaceae</taxon>
        <taxon>Fontibacillus</taxon>
    </lineage>
</organism>
<evidence type="ECO:0000313" key="3">
    <source>
        <dbReference type="Proteomes" id="UP000567067"/>
    </source>
</evidence>
<dbReference type="GO" id="GO:0006508">
    <property type="term" value="P:proteolysis"/>
    <property type="evidence" value="ECO:0007669"/>
    <property type="project" value="InterPro"/>
</dbReference>
<reference evidence="2 3" key="1">
    <citation type="submission" date="2020-08" db="EMBL/GenBank/DDBJ databases">
        <title>Genomic Encyclopedia of Type Strains, Phase III (KMG-III): the genomes of soil and plant-associated and newly described type strains.</title>
        <authorList>
            <person name="Whitman W."/>
        </authorList>
    </citation>
    <scope>NUCLEOTIDE SEQUENCE [LARGE SCALE GENOMIC DNA]</scope>
    <source>
        <strain evidence="2 3">CECT 8693</strain>
    </source>
</reference>
<sequence length="402" mass="44564">MVDFLKLLSKERPVGTNTNTELVKTVEKYLYDLGYSIQSLPFDCMVWNSGASAIKIDNQSIAIEPSPFSEPFNGRGKLSIVKTLEQLENINCKDAILVLAEDMTRTPLQPKNYPFYYPDEHKKIILLLEKKQPEAIIAVTGKNSLNGQNPFPLFEDGNFLIPSGNIGTGYLKQIDRLAHLGIPVSLVIDSYKTEAKSRQIVASKKAKKSAGKIIIGAHMDTKYNTPGALDNAAGVAVLLQTAQSLNSSVYDIDIVPFNSEEFYGANGELEYLKLLDSESKKIALMINIDSPCHKGSETAISFHNLSNPIARLTNSLIANNPKITKGKEWYAGDHTPFIFRGIPCMVVTSSDFFDGALEYTHTPKDTLDTVDFEMVTPTAQHLIDVIDSLSARECKRRLQIDR</sequence>
<evidence type="ECO:0000313" key="2">
    <source>
        <dbReference type="EMBL" id="MBA9086799.1"/>
    </source>
</evidence>
<dbReference type="Gene3D" id="3.40.630.10">
    <property type="entry name" value="Zn peptidases"/>
    <property type="match status" value="1"/>
</dbReference>
<keyword evidence="2" id="KW-0378">Hydrolase</keyword>
<dbReference type="AlphaFoldDB" id="A0A7W3SV80"/>
<feature type="domain" description="Peptidase M28" evidence="1">
    <location>
        <begin position="200"/>
        <end position="377"/>
    </location>
</feature>
<accession>A0A7W3SV80</accession>
<dbReference type="Gene3D" id="3.50.30.30">
    <property type="match status" value="1"/>
</dbReference>
<proteinExistence type="predicted"/>
<dbReference type="GO" id="GO:0008235">
    <property type="term" value="F:metalloexopeptidase activity"/>
    <property type="evidence" value="ECO:0007669"/>
    <property type="project" value="InterPro"/>
</dbReference>
<protein>
    <submittedName>
        <fullName evidence="2">Aminopeptidase YwaD</fullName>
        <ecNumber evidence="2">3.4.11.10</ecNumber>
        <ecNumber evidence="2">3.4.11.6</ecNumber>
    </submittedName>
</protein>
<dbReference type="GO" id="GO:0004177">
    <property type="term" value="F:aminopeptidase activity"/>
    <property type="evidence" value="ECO:0007669"/>
    <property type="project" value="UniProtKB-KW"/>
</dbReference>
<dbReference type="Pfam" id="PF04389">
    <property type="entry name" value="Peptidase_M28"/>
    <property type="match status" value="1"/>
</dbReference>
<dbReference type="EC" id="3.4.11.6" evidence="2"/>
<gene>
    <name evidence="2" type="ORF">FHR92_003279</name>
</gene>
<dbReference type="InterPro" id="IPR045175">
    <property type="entry name" value="M28_fam"/>
</dbReference>
<dbReference type="SUPFAM" id="SSF53187">
    <property type="entry name" value="Zn-dependent exopeptidases"/>
    <property type="match status" value="1"/>
</dbReference>
<name>A0A7W3SV80_9BACL</name>
<keyword evidence="2" id="KW-0031">Aminopeptidase</keyword>
<dbReference type="PANTHER" id="PTHR12147">
    <property type="entry name" value="METALLOPEPTIDASE M28 FAMILY MEMBER"/>
    <property type="match status" value="1"/>
</dbReference>
<keyword evidence="2" id="KW-0645">Protease</keyword>
<dbReference type="RefSeq" id="WP_182537215.1">
    <property type="nucleotide sequence ID" value="NZ_JACJIP010000022.1"/>
</dbReference>